<reference evidence="2" key="1">
    <citation type="journal article" date="2019" name="Int. J. Syst. Evol. Microbiol.">
        <title>The Global Catalogue of Microorganisms (GCM) 10K type strain sequencing project: providing services to taxonomists for standard genome sequencing and annotation.</title>
        <authorList>
            <consortium name="The Broad Institute Genomics Platform"/>
            <consortium name="The Broad Institute Genome Sequencing Center for Infectious Disease"/>
            <person name="Wu L."/>
            <person name="Ma J."/>
        </authorList>
    </citation>
    <scope>NUCLEOTIDE SEQUENCE [LARGE SCALE GENOMIC DNA]</scope>
    <source>
        <strain evidence="2">JCM 17138</strain>
    </source>
</reference>
<dbReference type="Pfam" id="PF13576">
    <property type="entry name" value="Pentapeptide_3"/>
    <property type="match status" value="1"/>
</dbReference>
<evidence type="ECO:0008006" key="3">
    <source>
        <dbReference type="Google" id="ProtNLM"/>
    </source>
</evidence>
<evidence type="ECO:0000313" key="1">
    <source>
        <dbReference type="EMBL" id="GAA3832451.1"/>
    </source>
</evidence>
<evidence type="ECO:0000313" key="2">
    <source>
        <dbReference type="Proteomes" id="UP001501009"/>
    </source>
</evidence>
<dbReference type="InterPro" id="IPR001646">
    <property type="entry name" value="5peptide_repeat"/>
</dbReference>
<comment type="caution">
    <text evidence="1">The sequence shown here is derived from an EMBL/GenBank/DDBJ whole genome shotgun (WGS) entry which is preliminary data.</text>
</comment>
<protein>
    <recommendedName>
        <fullName evidence="3">Pentapeptide repeat-containing protein</fullName>
    </recommendedName>
</protein>
<proteinExistence type="predicted"/>
<gene>
    <name evidence="1" type="ORF">GCM10022403_076970</name>
</gene>
<sequence length="358" mass="38335">MLQPAETRQVAGGEPVGAASLSVVSAIPTIPPAWPHCGQGADPVSDPVGCRGIHVSGYSTCLAHLNEPDRDAYLAGLTSGSDIDHRGTPLTAPLLQALLQALQDPASGRPTFGATRFDEALFTDAAFLMEARFTGAAIFKKAIFADSAFFLGSAFTGDAIFSEAKFNGSCLFAKAEFDAGAFFGNAQFEEIAIFLQVSFGGPARFEKAEFSDRAGFSEALFADDVNFFGARFAEELSFSEAVFKINSVIGPLICNETIDLCGAIFEEPLTLEAAAQKVLCIRTQWRSTANLRLRHARLDLSRAVTNQPVSVTAHFGPFGNPAEVLDEAPFPVHQSSVFVTSLQDVDAAQTTFHQHRFL</sequence>
<accession>A0ABP7J2Y7</accession>
<keyword evidence="2" id="KW-1185">Reference proteome</keyword>
<organism evidence="1 2">
    <name type="scientific">Streptomyces coacervatus</name>
    <dbReference type="NCBI Taxonomy" id="647381"/>
    <lineage>
        <taxon>Bacteria</taxon>
        <taxon>Bacillati</taxon>
        <taxon>Actinomycetota</taxon>
        <taxon>Actinomycetes</taxon>
        <taxon>Kitasatosporales</taxon>
        <taxon>Streptomycetaceae</taxon>
        <taxon>Streptomyces</taxon>
    </lineage>
</organism>
<name>A0ABP7J2Y7_9ACTN</name>
<dbReference type="Proteomes" id="UP001501009">
    <property type="component" value="Unassembled WGS sequence"/>
</dbReference>
<dbReference type="EMBL" id="BAABDE010000029">
    <property type="protein sequence ID" value="GAA3832451.1"/>
    <property type="molecule type" value="Genomic_DNA"/>
</dbReference>